<comment type="caution">
    <text evidence="2">The sequence shown here is derived from an EMBL/GenBank/DDBJ whole genome shotgun (WGS) entry which is preliminary data.</text>
</comment>
<reference evidence="2 3" key="1">
    <citation type="submission" date="2018-06" db="EMBL/GenBank/DDBJ databases">
        <title>Genomic Encyclopedia of Type Strains, Phase IV (KMG-IV): sequencing the most valuable type-strain genomes for metagenomic binning, comparative biology and taxonomic classification.</title>
        <authorList>
            <person name="Goeker M."/>
        </authorList>
    </citation>
    <scope>NUCLEOTIDE SEQUENCE [LARGE SCALE GENOMIC DNA]</scope>
    <source>
        <strain evidence="2 3">DSM 18048</strain>
    </source>
</reference>
<keyword evidence="3" id="KW-1185">Reference proteome</keyword>
<dbReference type="EMBL" id="QJSX01000007">
    <property type="protein sequence ID" value="PYE53899.1"/>
    <property type="molecule type" value="Genomic_DNA"/>
</dbReference>
<protein>
    <submittedName>
        <fullName evidence="2">Phospholipase A2-like protein</fullName>
    </submittedName>
</protein>
<dbReference type="Gene3D" id="1.20.90.10">
    <property type="entry name" value="Phospholipase A2 domain"/>
    <property type="match status" value="1"/>
</dbReference>
<proteinExistence type="predicted"/>
<name>A0A318SB95_9DEIO</name>
<dbReference type="SUPFAM" id="SSF48619">
    <property type="entry name" value="Phospholipase A2, PLA2"/>
    <property type="match status" value="1"/>
</dbReference>
<dbReference type="GO" id="GO:0004623">
    <property type="term" value="F:phospholipase A2 activity"/>
    <property type="evidence" value="ECO:0007669"/>
    <property type="project" value="InterPro"/>
</dbReference>
<dbReference type="GO" id="GO:0006644">
    <property type="term" value="P:phospholipid metabolic process"/>
    <property type="evidence" value="ECO:0007669"/>
    <property type="project" value="InterPro"/>
</dbReference>
<keyword evidence="1" id="KW-0732">Signal</keyword>
<dbReference type="Proteomes" id="UP000248326">
    <property type="component" value="Unassembled WGS sequence"/>
</dbReference>
<evidence type="ECO:0000256" key="1">
    <source>
        <dbReference type="SAM" id="SignalP"/>
    </source>
</evidence>
<dbReference type="InterPro" id="IPR036444">
    <property type="entry name" value="PLipase_A2_dom_sf"/>
</dbReference>
<evidence type="ECO:0000313" key="3">
    <source>
        <dbReference type="Proteomes" id="UP000248326"/>
    </source>
</evidence>
<dbReference type="InterPro" id="IPR015141">
    <property type="entry name" value="PLipase_A2_prok/fun"/>
</dbReference>
<sequence length="211" mass="22898">MRMWPLFVCCSIAITPAAVAGGAGAPVGALNLSTIERMTPAQLQRLSLNQIDDLTTVAGASIDQFLKTMLVGPLPGPVWPSADYTLYYSAMLSSDAWINSDYKKDAGADLTSNGCAFPVAAAYQKTFGANACRHQNFGYRNVAQYHRTHTEAVRKVLDMRFLLDMYVQCLDESTSPAGRLACERAAVAAYVQARTLGTRVFDAVQARYSNP</sequence>
<feature type="signal peptide" evidence="1">
    <location>
        <begin position="1"/>
        <end position="20"/>
    </location>
</feature>
<accession>A0A318SB95</accession>
<dbReference type="RefSeq" id="WP_170131006.1">
    <property type="nucleotide sequence ID" value="NZ_QJSX01000007.1"/>
</dbReference>
<gene>
    <name evidence="2" type="ORF">DES52_107157</name>
</gene>
<evidence type="ECO:0000313" key="2">
    <source>
        <dbReference type="EMBL" id="PYE53899.1"/>
    </source>
</evidence>
<dbReference type="GO" id="GO:0050482">
    <property type="term" value="P:arachidonate secretion"/>
    <property type="evidence" value="ECO:0007669"/>
    <property type="project" value="InterPro"/>
</dbReference>
<dbReference type="AlphaFoldDB" id="A0A318SB95"/>
<organism evidence="2 3">
    <name type="scientific">Deinococcus yavapaiensis KR-236</name>
    <dbReference type="NCBI Taxonomy" id="694435"/>
    <lineage>
        <taxon>Bacteria</taxon>
        <taxon>Thermotogati</taxon>
        <taxon>Deinococcota</taxon>
        <taxon>Deinococci</taxon>
        <taxon>Deinococcales</taxon>
        <taxon>Deinococcaceae</taxon>
        <taxon>Deinococcus</taxon>
    </lineage>
</organism>
<dbReference type="Pfam" id="PF09056">
    <property type="entry name" value="Phospholip_A2_3"/>
    <property type="match status" value="1"/>
</dbReference>
<feature type="chain" id="PRO_5016298409" evidence="1">
    <location>
        <begin position="21"/>
        <end position="211"/>
    </location>
</feature>